<feature type="transmembrane region" description="Helical" evidence="7">
    <location>
        <begin position="41"/>
        <end position="70"/>
    </location>
</feature>
<evidence type="ECO:0000313" key="10">
    <source>
        <dbReference type="Proteomes" id="UP000236248"/>
    </source>
</evidence>
<dbReference type="SUPFAM" id="SSF144091">
    <property type="entry name" value="Rhomboid-like"/>
    <property type="match status" value="1"/>
</dbReference>
<comment type="subcellular location">
    <subcellularLocation>
        <location evidence="1">Membrane</location>
        <topology evidence="1">Multi-pass membrane protein</topology>
    </subcellularLocation>
</comment>
<dbReference type="Gene3D" id="1.20.1540.10">
    <property type="entry name" value="Rhomboid-like"/>
    <property type="match status" value="1"/>
</dbReference>
<dbReference type="EMBL" id="LT981265">
    <property type="protein sequence ID" value="SPC34465.1"/>
    <property type="molecule type" value="Genomic_DNA"/>
</dbReference>
<feature type="transmembrane region" description="Helical" evidence="7">
    <location>
        <begin position="112"/>
        <end position="130"/>
    </location>
</feature>
<sequence length="183" mass="20069">MLPPVTLALLAVNVTVFILLQNTNWYRFGSIPSYLLNDPSMFLITAFTSMFLHANIVHIAFNMLALVALGRVIEDAIGSMRYIIVYILSGLSGVALHTIYSLTTNNGFNTPMVGASGAISGIIGLAAAMGDRFAYIWLAVQFIFAIAGLSSIAYFAHIGGFIFGFMMGRLYHDRMYRDSTYLT</sequence>
<gene>
    <name evidence="9" type="ORF">NCAV_1298</name>
</gene>
<keyword evidence="10" id="KW-1185">Reference proteome</keyword>
<dbReference type="InterPro" id="IPR050925">
    <property type="entry name" value="Rhomboid_protease_S54"/>
</dbReference>
<evidence type="ECO:0000256" key="4">
    <source>
        <dbReference type="ARBA" id="ARBA00022801"/>
    </source>
</evidence>
<evidence type="ECO:0000259" key="8">
    <source>
        <dbReference type="Pfam" id="PF01694"/>
    </source>
</evidence>
<dbReference type="KEGG" id="ncv:NCAV_1298"/>
<feature type="transmembrane region" description="Helical" evidence="7">
    <location>
        <begin position="82"/>
        <end position="100"/>
    </location>
</feature>
<evidence type="ECO:0000313" key="9">
    <source>
        <dbReference type="EMBL" id="SPC34465.1"/>
    </source>
</evidence>
<dbReference type="GeneID" id="41595300"/>
<reference evidence="10" key="1">
    <citation type="submission" date="2018-01" db="EMBL/GenBank/DDBJ databases">
        <authorList>
            <person name="Kerou L M."/>
        </authorList>
    </citation>
    <scope>NUCLEOTIDE SEQUENCE [LARGE SCALE GENOMIC DNA]</scope>
    <source>
        <strain evidence="10">SCU2</strain>
    </source>
</reference>
<comment type="similarity">
    <text evidence="2">Belongs to the peptidase S54 family.</text>
</comment>
<evidence type="ECO:0000256" key="7">
    <source>
        <dbReference type="SAM" id="Phobius"/>
    </source>
</evidence>
<keyword evidence="5 7" id="KW-1133">Transmembrane helix</keyword>
<keyword evidence="4" id="KW-0378">Hydrolase</keyword>
<organism evidence="9 10">
    <name type="scientific">Candidatus Nitrosocaldus cavascurensis</name>
    <dbReference type="NCBI Taxonomy" id="2058097"/>
    <lineage>
        <taxon>Archaea</taxon>
        <taxon>Nitrososphaerota</taxon>
        <taxon>Nitrososphaeria</taxon>
        <taxon>Candidatus Nitrosocaldales</taxon>
        <taxon>Candidatus Nitrosocaldaceae</taxon>
        <taxon>Candidatus Nitrosocaldus</taxon>
    </lineage>
</organism>
<dbReference type="GO" id="GO:0016020">
    <property type="term" value="C:membrane"/>
    <property type="evidence" value="ECO:0007669"/>
    <property type="project" value="UniProtKB-SubCell"/>
</dbReference>
<dbReference type="AlphaFoldDB" id="A0A2K5AS53"/>
<proteinExistence type="inferred from homology"/>
<evidence type="ECO:0000256" key="6">
    <source>
        <dbReference type="ARBA" id="ARBA00023136"/>
    </source>
</evidence>
<evidence type="ECO:0000256" key="1">
    <source>
        <dbReference type="ARBA" id="ARBA00004141"/>
    </source>
</evidence>
<name>A0A2K5AS53_9ARCH</name>
<dbReference type="InterPro" id="IPR022764">
    <property type="entry name" value="Peptidase_S54_rhomboid_dom"/>
</dbReference>
<accession>A0A2K5AS53</accession>
<dbReference type="PANTHER" id="PTHR43731">
    <property type="entry name" value="RHOMBOID PROTEASE"/>
    <property type="match status" value="1"/>
</dbReference>
<dbReference type="PANTHER" id="PTHR43731:SF14">
    <property type="entry name" value="PRESENILIN-ASSOCIATED RHOMBOID-LIKE PROTEIN, MITOCHONDRIAL"/>
    <property type="match status" value="1"/>
</dbReference>
<feature type="transmembrane region" description="Helical" evidence="7">
    <location>
        <begin position="142"/>
        <end position="167"/>
    </location>
</feature>
<dbReference type="Proteomes" id="UP000236248">
    <property type="component" value="Chromosome NCAV"/>
</dbReference>
<feature type="domain" description="Peptidase S54 rhomboid" evidence="8">
    <location>
        <begin position="44"/>
        <end position="172"/>
    </location>
</feature>
<evidence type="ECO:0000256" key="3">
    <source>
        <dbReference type="ARBA" id="ARBA00022692"/>
    </source>
</evidence>
<dbReference type="RefSeq" id="WP_103286883.1">
    <property type="nucleotide sequence ID" value="NZ_LT981265.1"/>
</dbReference>
<dbReference type="GO" id="GO:0004252">
    <property type="term" value="F:serine-type endopeptidase activity"/>
    <property type="evidence" value="ECO:0007669"/>
    <property type="project" value="InterPro"/>
</dbReference>
<dbReference type="InterPro" id="IPR035952">
    <property type="entry name" value="Rhomboid-like_sf"/>
</dbReference>
<evidence type="ECO:0000256" key="2">
    <source>
        <dbReference type="ARBA" id="ARBA00009045"/>
    </source>
</evidence>
<keyword evidence="3 7" id="KW-0812">Transmembrane</keyword>
<keyword evidence="6 7" id="KW-0472">Membrane</keyword>
<evidence type="ECO:0000256" key="5">
    <source>
        <dbReference type="ARBA" id="ARBA00022989"/>
    </source>
</evidence>
<protein>
    <recommendedName>
        <fullName evidence="8">Peptidase S54 rhomboid domain-containing protein</fullName>
    </recommendedName>
</protein>
<dbReference type="Pfam" id="PF01694">
    <property type="entry name" value="Rhomboid"/>
    <property type="match status" value="1"/>
</dbReference>